<evidence type="ECO:0000313" key="1">
    <source>
        <dbReference type="EnsemblMetazoa" id="OVOC12756.1"/>
    </source>
</evidence>
<reference evidence="1" key="2">
    <citation type="submission" date="2022-06" db="UniProtKB">
        <authorList>
            <consortium name="EnsemblMetazoa"/>
        </authorList>
    </citation>
    <scope>IDENTIFICATION</scope>
</reference>
<dbReference type="EnsemblMetazoa" id="OVOC12756.1">
    <property type="protein sequence ID" value="OVOC12756.1"/>
    <property type="gene ID" value="WBGene00249565"/>
</dbReference>
<dbReference type="EMBL" id="CMVM020000682">
    <property type="status" value="NOT_ANNOTATED_CDS"/>
    <property type="molecule type" value="Genomic_DNA"/>
</dbReference>
<sequence length="87" mass="9522">MDSATSHGCADACTFLVAMDVGLQEFIYNDNCSALASTSLKQVSKMELGVLNAMKVEAWIARDSMKKFCTYNETAVLLSRISSYLIV</sequence>
<dbReference type="AlphaFoldDB" id="A0A8R1XS16"/>
<organism evidence="1 2">
    <name type="scientific">Onchocerca volvulus</name>
    <dbReference type="NCBI Taxonomy" id="6282"/>
    <lineage>
        <taxon>Eukaryota</taxon>
        <taxon>Metazoa</taxon>
        <taxon>Ecdysozoa</taxon>
        <taxon>Nematoda</taxon>
        <taxon>Chromadorea</taxon>
        <taxon>Rhabditida</taxon>
        <taxon>Spirurina</taxon>
        <taxon>Spiruromorpha</taxon>
        <taxon>Filarioidea</taxon>
        <taxon>Onchocercidae</taxon>
        <taxon>Onchocerca</taxon>
    </lineage>
</organism>
<dbReference type="Proteomes" id="UP000024404">
    <property type="component" value="Unassembled WGS sequence"/>
</dbReference>
<dbReference type="EMBL" id="CMVM020000683">
    <property type="status" value="NOT_ANNOTATED_CDS"/>
    <property type="molecule type" value="Genomic_DNA"/>
</dbReference>
<accession>A0A8R1XS16</accession>
<name>A0A8R1XS16_ONCVO</name>
<keyword evidence="2" id="KW-1185">Reference proteome</keyword>
<reference evidence="2" key="1">
    <citation type="submission" date="2013-10" db="EMBL/GenBank/DDBJ databases">
        <title>Genome sequencing of Onchocerca volvulus.</title>
        <authorList>
            <person name="Cotton J."/>
            <person name="Tsai J."/>
            <person name="Stanley E."/>
            <person name="Tracey A."/>
            <person name="Holroyd N."/>
            <person name="Lustigman S."/>
            <person name="Berriman M."/>
        </authorList>
    </citation>
    <scope>NUCLEOTIDE SEQUENCE</scope>
</reference>
<evidence type="ECO:0000313" key="2">
    <source>
        <dbReference type="Proteomes" id="UP000024404"/>
    </source>
</evidence>
<proteinExistence type="predicted"/>
<protein>
    <submittedName>
        <fullName evidence="1">Uncharacterized protein</fullName>
    </submittedName>
</protein>